<feature type="domain" description="AMP-dependent synthetase/ligase" evidence="1">
    <location>
        <begin position="19"/>
        <end position="365"/>
    </location>
</feature>
<name>A0ABW9QSN2_9ACTN</name>
<dbReference type="PRINTS" id="PR00154">
    <property type="entry name" value="AMPBINDING"/>
</dbReference>
<dbReference type="InterPro" id="IPR042099">
    <property type="entry name" value="ANL_N_sf"/>
</dbReference>
<proteinExistence type="predicted"/>
<dbReference type="InterPro" id="IPR020845">
    <property type="entry name" value="AMP-binding_CS"/>
</dbReference>
<evidence type="ECO:0000313" key="2">
    <source>
        <dbReference type="EMBL" id="MST32322.1"/>
    </source>
</evidence>
<dbReference type="SUPFAM" id="SSF56801">
    <property type="entry name" value="Acetyl-CoA synthetase-like"/>
    <property type="match status" value="1"/>
</dbReference>
<comment type="caution">
    <text evidence="2">The sequence shown here is derived from an EMBL/GenBank/DDBJ whole genome shotgun (WGS) entry which is preliminary data.</text>
</comment>
<dbReference type="CDD" id="cd05930">
    <property type="entry name" value="A_NRPS"/>
    <property type="match status" value="1"/>
</dbReference>
<gene>
    <name evidence="2" type="ORF">GHK86_06240</name>
</gene>
<evidence type="ECO:0000259" key="1">
    <source>
        <dbReference type="Pfam" id="PF00501"/>
    </source>
</evidence>
<dbReference type="PROSITE" id="PS00455">
    <property type="entry name" value="AMP_BINDING"/>
    <property type="match status" value="1"/>
</dbReference>
<dbReference type="InterPro" id="IPR045851">
    <property type="entry name" value="AMP-bd_C_sf"/>
</dbReference>
<dbReference type="Gene3D" id="3.30.300.30">
    <property type="match status" value="1"/>
</dbReference>
<dbReference type="Gene3D" id="3.40.50.12780">
    <property type="entry name" value="N-terminal domain of ligase-like"/>
    <property type="match status" value="1"/>
</dbReference>
<dbReference type="InterPro" id="IPR020459">
    <property type="entry name" value="AMP-binding"/>
</dbReference>
<dbReference type="InterPro" id="IPR000873">
    <property type="entry name" value="AMP-dep_synth/lig_dom"/>
</dbReference>
<sequence>MGITGGRRSSVTVMEAVCRHAQDRPHSPAVSDRRRCLDYAGLREEVGLAAGALTRRGIGRGERIALHLPNGIDFLVLALAAGWMGATFVPLPVDAPAERIRMLVDDCAPSLVVTEKAPSPEHCGGVPAVDLPALHGESTRRPSAGGPEDDAYIIYTSGTTGVPKGVVIRHSSLLAALEDSVGALGLRPGSRSACIPPVHFDGSYVVLFGMLVAGGLVTLPPRDEIVFPRRFVGWIDGHAVDYVHLSPTFLRLLLGGRVLGRLVGGPLRILALGGEALSAADITAVWRVLPGLSVFNQYGPTETTICVTHHELTRSEVVPGEPVPIGRAHPGVSFHLLGDDGSPIRRPGVTGELWIGGDQLMRGYWRSPDLTAQVLRTDLVPGKTVYRTGDLARFDAEGRFTCLGRSDGVVKRRGTRISLLEVGGAFEVAPGVEAATAVRYGPDDECRIVLFVVAPGRTAEELRSAGLRRLPATMMPDVIHLVDRLPVTSAGKLDTRRLLREAGLGGAGRVAGGSACPSEPTSG</sequence>
<dbReference type="Pfam" id="PF00501">
    <property type="entry name" value="AMP-binding"/>
    <property type="match status" value="1"/>
</dbReference>
<evidence type="ECO:0000313" key="3">
    <source>
        <dbReference type="Proteomes" id="UP000437736"/>
    </source>
</evidence>
<dbReference type="PANTHER" id="PTHR45527">
    <property type="entry name" value="NONRIBOSOMAL PEPTIDE SYNTHETASE"/>
    <property type="match status" value="1"/>
</dbReference>
<dbReference type="Proteomes" id="UP000437736">
    <property type="component" value="Unassembled WGS sequence"/>
</dbReference>
<dbReference type="PANTHER" id="PTHR45527:SF1">
    <property type="entry name" value="FATTY ACID SYNTHASE"/>
    <property type="match status" value="1"/>
</dbReference>
<protein>
    <submittedName>
        <fullName evidence="2">AMP-binding protein</fullName>
    </submittedName>
</protein>
<dbReference type="EMBL" id="WJHE01000270">
    <property type="protein sequence ID" value="MST32322.1"/>
    <property type="molecule type" value="Genomic_DNA"/>
</dbReference>
<accession>A0ABW9QSN2</accession>
<reference evidence="2 3" key="1">
    <citation type="submission" date="2019-11" db="EMBL/GenBank/DDBJ databases">
        <title>Acidiferrimicrobium australis gen. nov., sp. nov., an acidophilic and obligately heterotrophic, member of the Actinobacteria that catalyses dissimilatory oxido- reduction of iron isolated from metal-rich acidic water in Chile.</title>
        <authorList>
            <person name="Gonzalez D."/>
            <person name="Huber K."/>
            <person name="Hedrich S."/>
            <person name="Rojas-Villalobos C."/>
            <person name="Quatrini R."/>
            <person name="Dinamarca M.A."/>
            <person name="Schwarz A."/>
            <person name="Canales C."/>
            <person name="Nancucheo I."/>
        </authorList>
    </citation>
    <scope>NUCLEOTIDE SEQUENCE [LARGE SCALE GENOMIC DNA]</scope>
    <source>
        <strain evidence="2 3">USS-CCA1</strain>
    </source>
</reference>
<organism evidence="2 3">
    <name type="scientific">Acidiferrimicrobium australe</name>
    <dbReference type="NCBI Taxonomy" id="2664430"/>
    <lineage>
        <taxon>Bacteria</taxon>
        <taxon>Bacillati</taxon>
        <taxon>Actinomycetota</taxon>
        <taxon>Acidimicrobiia</taxon>
        <taxon>Acidimicrobiales</taxon>
        <taxon>Acidimicrobiaceae</taxon>
        <taxon>Acidiferrimicrobium</taxon>
    </lineage>
</organism>
<keyword evidence="3" id="KW-1185">Reference proteome</keyword>